<reference evidence="1" key="1">
    <citation type="submission" date="2021-01" db="EMBL/GenBank/DDBJ databases">
        <title>Adiantum capillus-veneris genome.</title>
        <authorList>
            <person name="Fang Y."/>
            <person name="Liao Q."/>
        </authorList>
    </citation>
    <scope>NUCLEOTIDE SEQUENCE</scope>
    <source>
        <strain evidence="1">H3</strain>
        <tissue evidence="1">Leaf</tissue>
    </source>
</reference>
<organism evidence="1 2">
    <name type="scientific">Adiantum capillus-veneris</name>
    <name type="common">Maidenhair fern</name>
    <dbReference type="NCBI Taxonomy" id="13818"/>
    <lineage>
        <taxon>Eukaryota</taxon>
        <taxon>Viridiplantae</taxon>
        <taxon>Streptophyta</taxon>
        <taxon>Embryophyta</taxon>
        <taxon>Tracheophyta</taxon>
        <taxon>Polypodiopsida</taxon>
        <taxon>Polypodiidae</taxon>
        <taxon>Polypodiales</taxon>
        <taxon>Pteridineae</taxon>
        <taxon>Pteridaceae</taxon>
        <taxon>Vittarioideae</taxon>
        <taxon>Adiantum</taxon>
    </lineage>
</organism>
<dbReference type="AlphaFoldDB" id="A0A9D4U348"/>
<dbReference type="EMBL" id="JABFUD020000025">
    <property type="protein sequence ID" value="KAI5059579.1"/>
    <property type="molecule type" value="Genomic_DNA"/>
</dbReference>
<comment type="caution">
    <text evidence="1">The sequence shown here is derived from an EMBL/GenBank/DDBJ whole genome shotgun (WGS) entry which is preliminary data.</text>
</comment>
<name>A0A9D4U348_ADICA</name>
<accession>A0A9D4U348</accession>
<gene>
    <name evidence="1" type="ORF">GOP47_0025898</name>
</gene>
<evidence type="ECO:0000313" key="1">
    <source>
        <dbReference type="EMBL" id="KAI5059579.1"/>
    </source>
</evidence>
<evidence type="ECO:0000313" key="2">
    <source>
        <dbReference type="Proteomes" id="UP000886520"/>
    </source>
</evidence>
<protein>
    <submittedName>
        <fullName evidence="1">Uncharacterized protein</fullName>
    </submittedName>
</protein>
<dbReference type="Proteomes" id="UP000886520">
    <property type="component" value="Chromosome 25"/>
</dbReference>
<proteinExistence type="predicted"/>
<sequence>MGSVAELALRKSVEGHYRGLPWMAYMREKGIVSKWVSRSRWGVFKEPRAAWAAIEEARGAAVQSKRAANEGGLENFLTRTREVESETTSAGFL</sequence>
<keyword evidence="2" id="KW-1185">Reference proteome</keyword>